<dbReference type="VEuPathDB" id="VectorBase:ASTE000643"/>
<evidence type="ECO:0000313" key="11">
    <source>
        <dbReference type="EnsemblMetazoa" id="ASTEI07915-PA"/>
    </source>
</evidence>
<dbReference type="InterPro" id="IPR051234">
    <property type="entry name" value="TAO_STE20_kinase"/>
</dbReference>
<feature type="region of interest" description="Disordered" evidence="10">
    <location>
        <begin position="381"/>
        <end position="414"/>
    </location>
</feature>
<evidence type="ECO:0000256" key="1">
    <source>
        <dbReference type="ARBA" id="ARBA00012513"/>
    </source>
</evidence>
<reference evidence="12" key="1">
    <citation type="journal article" date="2014" name="Genome Biol.">
        <title>Genome analysis of a major urban malaria vector mosquito, Anopheles stephensi.</title>
        <authorList>
            <person name="Jiang X."/>
            <person name="Peery A."/>
            <person name="Hall A.B."/>
            <person name="Sharma A."/>
            <person name="Chen X.G."/>
            <person name="Waterhouse R.M."/>
            <person name="Komissarov A."/>
            <person name="Riehle M.M."/>
            <person name="Shouche Y."/>
            <person name="Sharakhova M.V."/>
            <person name="Lawson D."/>
            <person name="Pakpour N."/>
            <person name="Arensburger P."/>
            <person name="Davidson V.L."/>
            <person name="Eiglmeier K."/>
            <person name="Emrich S."/>
            <person name="George P."/>
            <person name="Kennedy R.C."/>
            <person name="Mane S.P."/>
            <person name="Maslen G."/>
            <person name="Oringanje C."/>
            <person name="Qi Y."/>
            <person name="Settlage R."/>
            <person name="Tojo M."/>
            <person name="Tubio J.M."/>
            <person name="Unger M.F."/>
            <person name="Wang B."/>
            <person name="Vernick K.D."/>
            <person name="Ribeiro J.M."/>
            <person name="James A.A."/>
            <person name="Michel K."/>
            <person name="Riehle M.A."/>
            <person name="Luckhart S."/>
            <person name="Sharakhov I.V."/>
            <person name="Tu Z."/>
        </authorList>
    </citation>
    <scope>NUCLEOTIDE SEQUENCE [LARGE SCALE GENOMIC DNA]</scope>
    <source>
        <strain evidence="12">Indian</strain>
    </source>
</reference>
<name>A0A182YHH9_ANOST</name>
<evidence type="ECO:0000313" key="12">
    <source>
        <dbReference type="Proteomes" id="UP000076408"/>
    </source>
</evidence>
<evidence type="ECO:0000256" key="4">
    <source>
        <dbReference type="ARBA" id="ARBA00022741"/>
    </source>
</evidence>
<evidence type="ECO:0000256" key="7">
    <source>
        <dbReference type="ARBA" id="ARBA00047899"/>
    </source>
</evidence>
<proteinExistence type="predicted"/>
<dbReference type="EC" id="2.7.11.1" evidence="1"/>
<evidence type="ECO:0000256" key="8">
    <source>
        <dbReference type="ARBA" id="ARBA00048679"/>
    </source>
</evidence>
<sequence length="414" mass="47734">MASGMGGMGGTSGMQVGSAGAVGAGGQANMGANMGYHHHHNSSSPVVSAHHHPQHNHNHVSQVAANAVADHGANNFATIRTTSIVTKQQKEHMQEEMHEQMSGYKRMRREHQAALVKLEEKCKVEMEQHKSALDKEYDLLLHNFTRELDKQSAKHQQEIVRRVKQNDAAEKKLHKEISTRQEGDRKAFEIHRKKEYKANKERWKRELSMDDTTPKRQRDATLQSQKDNLKQAEQQEEQRLLRVQKNYIELEMRKFRRKKMGLLHDLEDQLLRDPRLDESQEVECHQLKDRLQYELDILTAYQSKNRMQAQAQRDRERKELEDRVSVRRALLESKMETELQQFNQERAERIRQLKEKHDKQLEAFDEESARMGFSALALAEASKETYPDEEGSLSGSMLSLAHSNSSTSFPAGSL</sequence>
<feature type="compositionally biased region" description="Basic and acidic residues" evidence="10">
    <location>
        <begin position="201"/>
        <end position="219"/>
    </location>
</feature>
<evidence type="ECO:0000256" key="3">
    <source>
        <dbReference type="ARBA" id="ARBA00022679"/>
    </source>
</evidence>
<dbReference type="VEuPathDB" id="VectorBase:ASTEI07915"/>
<keyword evidence="2" id="KW-0723">Serine/threonine-protein kinase</keyword>
<evidence type="ECO:0000256" key="6">
    <source>
        <dbReference type="ARBA" id="ARBA00022840"/>
    </source>
</evidence>
<feature type="compositionally biased region" description="Polar residues" evidence="10">
    <location>
        <begin position="401"/>
        <end position="414"/>
    </location>
</feature>
<dbReference type="AlphaFoldDB" id="A0A182YHH9"/>
<keyword evidence="6" id="KW-0067">ATP-binding</keyword>
<feature type="coiled-coil region" evidence="9">
    <location>
        <begin position="101"/>
        <end position="135"/>
    </location>
</feature>
<comment type="catalytic activity">
    <reaction evidence="7">
        <text>L-threonyl-[protein] + ATP = O-phospho-L-threonyl-[protein] + ADP + H(+)</text>
        <dbReference type="Rhea" id="RHEA:46608"/>
        <dbReference type="Rhea" id="RHEA-COMP:11060"/>
        <dbReference type="Rhea" id="RHEA-COMP:11605"/>
        <dbReference type="ChEBI" id="CHEBI:15378"/>
        <dbReference type="ChEBI" id="CHEBI:30013"/>
        <dbReference type="ChEBI" id="CHEBI:30616"/>
        <dbReference type="ChEBI" id="CHEBI:61977"/>
        <dbReference type="ChEBI" id="CHEBI:456216"/>
        <dbReference type="EC" id="2.7.11.1"/>
    </reaction>
</comment>
<dbReference type="GO" id="GO:0004674">
    <property type="term" value="F:protein serine/threonine kinase activity"/>
    <property type="evidence" value="ECO:0007669"/>
    <property type="project" value="UniProtKB-KW"/>
</dbReference>
<dbReference type="PANTHER" id="PTHR47167:SF4">
    <property type="entry name" value="SERINE_THREONINE-PROTEIN KINASE TAO"/>
    <property type="match status" value="1"/>
</dbReference>
<dbReference type="Proteomes" id="UP000076408">
    <property type="component" value="Unassembled WGS sequence"/>
</dbReference>
<feature type="region of interest" description="Disordered" evidence="10">
    <location>
        <begin position="30"/>
        <end position="57"/>
    </location>
</feature>
<dbReference type="PANTHER" id="PTHR47167">
    <property type="entry name" value="SERINE/THREONINE-PROTEIN KINASE TAO1-LIKE PROTEIN"/>
    <property type="match status" value="1"/>
</dbReference>
<dbReference type="OMA" id="THANNAY"/>
<dbReference type="STRING" id="30069.A0A182YHH9"/>
<reference evidence="11" key="2">
    <citation type="submission" date="2020-05" db="UniProtKB">
        <authorList>
            <consortium name="EnsemblMetazoa"/>
        </authorList>
    </citation>
    <scope>IDENTIFICATION</scope>
    <source>
        <strain evidence="11">Indian</strain>
    </source>
</reference>
<comment type="catalytic activity">
    <reaction evidence="8">
        <text>L-seryl-[protein] + ATP = O-phospho-L-seryl-[protein] + ADP + H(+)</text>
        <dbReference type="Rhea" id="RHEA:17989"/>
        <dbReference type="Rhea" id="RHEA-COMP:9863"/>
        <dbReference type="Rhea" id="RHEA-COMP:11604"/>
        <dbReference type="ChEBI" id="CHEBI:15378"/>
        <dbReference type="ChEBI" id="CHEBI:29999"/>
        <dbReference type="ChEBI" id="CHEBI:30616"/>
        <dbReference type="ChEBI" id="CHEBI:83421"/>
        <dbReference type="ChEBI" id="CHEBI:456216"/>
        <dbReference type="EC" id="2.7.11.1"/>
    </reaction>
</comment>
<dbReference type="GO" id="GO:0005737">
    <property type="term" value="C:cytoplasm"/>
    <property type="evidence" value="ECO:0007669"/>
    <property type="project" value="TreeGrafter"/>
</dbReference>
<keyword evidence="5" id="KW-0418">Kinase</keyword>
<evidence type="ECO:0000256" key="9">
    <source>
        <dbReference type="SAM" id="Coils"/>
    </source>
</evidence>
<protein>
    <recommendedName>
        <fullName evidence="1">non-specific serine/threonine protein kinase</fullName>
        <ecNumber evidence="1">2.7.11.1</ecNumber>
    </recommendedName>
</protein>
<keyword evidence="3" id="KW-0808">Transferase</keyword>
<evidence type="ECO:0000256" key="5">
    <source>
        <dbReference type="ARBA" id="ARBA00022777"/>
    </source>
</evidence>
<dbReference type="VEuPathDB" id="VectorBase:ASTEI20_038801"/>
<evidence type="ECO:0000256" key="10">
    <source>
        <dbReference type="SAM" id="MobiDB-lite"/>
    </source>
</evidence>
<keyword evidence="9" id="KW-0175">Coiled coil</keyword>
<evidence type="ECO:0000256" key="2">
    <source>
        <dbReference type="ARBA" id="ARBA00022527"/>
    </source>
</evidence>
<dbReference type="GO" id="GO:0005524">
    <property type="term" value="F:ATP binding"/>
    <property type="evidence" value="ECO:0007669"/>
    <property type="project" value="UniProtKB-KW"/>
</dbReference>
<feature type="region of interest" description="Disordered" evidence="10">
    <location>
        <begin position="201"/>
        <end position="233"/>
    </location>
</feature>
<dbReference type="EnsemblMetazoa" id="ASTEI07915-RA">
    <property type="protein sequence ID" value="ASTEI07915-PA"/>
    <property type="gene ID" value="ASTEI07915"/>
</dbReference>
<feature type="region of interest" description="Disordered" evidence="10">
    <location>
        <begin position="166"/>
        <end position="186"/>
    </location>
</feature>
<keyword evidence="4" id="KW-0547">Nucleotide-binding</keyword>
<keyword evidence="12" id="KW-1185">Reference proteome</keyword>
<accession>A0A182YHH9</accession>
<organism evidence="11 12">
    <name type="scientific">Anopheles stephensi</name>
    <name type="common">Indo-Pakistan malaria mosquito</name>
    <dbReference type="NCBI Taxonomy" id="30069"/>
    <lineage>
        <taxon>Eukaryota</taxon>
        <taxon>Metazoa</taxon>
        <taxon>Ecdysozoa</taxon>
        <taxon>Arthropoda</taxon>
        <taxon>Hexapoda</taxon>
        <taxon>Insecta</taxon>
        <taxon>Pterygota</taxon>
        <taxon>Neoptera</taxon>
        <taxon>Endopterygota</taxon>
        <taxon>Diptera</taxon>
        <taxon>Nematocera</taxon>
        <taxon>Culicoidea</taxon>
        <taxon>Culicidae</taxon>
        <taxon>Anophelinae</taxon>
        <taxon>Anopheles</taxon>
    </lineage>
</organism>